<dbReference type="Proteomes" id="UP000019471">
    <property type="component" value="Unassembled WGS sequence"/>
</dbReference>
<feature type="compositionally biased region" description="Polar residues" evidence="1">
    <location>
        <begin position="343"/>
        <end position="367"/>
    </location>
</feature>
<feature type="compositionally biased region" description="Polar residues" evidence="1">
    <location>
        <begin position="313"/>
        <end position="325"/>
    </location>
</feature>
<dbReference type="OrthoDB" id="4143981at2759"/>
<evidence type="ECO:0000313" key="2">
    <source>
        <dbReference type="EMBL" id="EXJ68377.1"/>
    </source>
</evidence>
<comment type="caution">
    <text evidence="2">The sequence shown here is derived from an EMBL/GenBank/DDBJ whole genome shotgun (WGS) entry which is preliminary data.</text>
</comment>
<dbReference type="GeneID" id="19192870"/>
<name>W9WJS9_9EURO</name>
<protein>
    <submittedName>
        <fullName evidence="2">Uncharacterized protein</fullName>
    </submittedName>
</protein>
<dbReference type="AlphaFoldDB" id="W9WJS9"/>
<evidence type="ECO:0000313" key="3">
    <source>
        <dbReference type="Proteomes" id="UP000019471"/>
    </source>
</evidence>
<dbReference type="HOGENOM" id="CLU_479819_0_0_1"/>
<organism evidence="2 3">
    <name type="scientific">Cladophialophora psammophila CBS 110553</name>
    <dbReference type="NCBI Taxonomy" id="1182543"/>
    <lineage>
        <taxon>Eukaryota</taxon>
        <taxon>Fungi</taxon>
        <taxon>Dikarya</taxon>
        <taxon>Ascomycota</taxon>
        <taxon>Pezizomycotina</taxon>
        <taxon>Eurotiomycetes</taxon>
        <taxon>Chaetothyriomycetidae</taxon>
        <taxon>Chaetothyriales</taxon>
        <taxon>Herpotrichiellaceae</taxon>
        <taxon>Cladophialophora</taxon>
    </lineage>
</organism>
<dbReference type="RefSeq" id="XP_007746943.1">
    <property type="nucleotide sequence ID" value="XM_007748753.1"/>
</dbReference>
<sequence>MHHPSPQLPTPTFAPPRCGSPSGHVGKGKGLLTKRMASASPLRTVDTNTCSPSRVRPVLSARTSINSRASSIPTTPLDGIPGELWPRILRTTAAAETSNPELSIDEITSTRLSLDDQAILANTPREGSCKEAQSRKLVIRMAFGGMWGENSDRLKRMTKRLKKIPNGLFTRKGSLETLPTPTTLSQPLPEPTLPQLELTTELCVQTTCTSSNTEDLAETKSTTPVMDYECKIKALGSCPEEMAKISSFIREDLHEVTNKDRTLLPLCSGNPERLPRHFRMAPVYGHAASTSTVNSIPIAEDRLLRVPRPLKASSRQTVTRASSVGSVDEMRSHASGSRRVSRPSLSSGSVRHSYTPSISRTSLSASRPATHAGSISSSSTTIAPPRRPVVYMDTPISRSDYILDGYDSKKRPSGAFTARPVSKGVSIRSSQDDHANFSLNLPPEVEIGLGDIPGYKKVPLYTPRRFEVAELSESSQHDEAVERKQRFFPHFGPKNSSPTISDISFGSLRGQTSIQSHLEREAIVRQQKSESEAPPAMGGCEKLSRALRGAWSESTTRLWQKGCKRHGL</sequence>
<evidence type="ECO:0000256" key="1">
    <source>
        <dbReference type="SAM" id="MobiDB-lite"/>
    </source>
</evidence>
<proteinExistence type="predicted"/>
<gene>
    <name evidence="2" type="ORF">A1O5_08169</name>
</gene>
<dbReference type="EMBL" id="AMGX01000013">
    <property type="protein sequence ID" value="EXJ68377.1"/>
    <property type="molecule type" value="Genomic_DNA"/>
</dbReference>
<feature type="compositionally biased region" description="Pro residues" evidence="1">
    <location>
        <begin position="1"/>
        <end position="14"/>
    </location>
</feature>
<reference evidence="2 3" key="1">
    <citation type="submission" date="2013-03" db="EMBL/GenBank/DDBJ databases">
        <title>The Genome Sequence of Cladophialophora psammophila CBS 110553.</title>
        <authorList>
            <consortium name="The Broad Institute Genomics Platform"/>
            <person name="Cuomo C."/>
            <person name="de Hoog S."/>
            <person name="Gorbushina A."/>
            <person name="Walker B."/>
            <person name="Young S.K."/>
            <person name="Zeng Q."/>
            <person name="Gargeya S."/>
            <person name="Fitzgerald M."/>
            <person name="Haas B."/>
            <person name="Abouelleil A."/>
            <person name="Allen A.W."/>
            <person name="Alvarado L."/>
            <person name="Arachchi H.M."/>
            <person name="Berlin A.M."/>
            <person name="Chapman S.B."/>
            <person name="Gainer-Dewar J."/>
            <person name="Goldberg J."/>
            <person name="Griggs A."/>
            <person name="Gujja S."/>
            <person name="Hansen M."/>
            <person name="Howarth C."/>
            <person name="Imamovic A."/>
            <person name="Ireland A."/>
            <person name="Larimer J."/>
            <person name="McCowan C."/>
            <person name="Murphy C."/>
            <person name="Pearson M."/>
            <person name="Poon T.W."/>
            <person name="Priest M."/>
            <person name="Roberts A."/>
            <person name="Saif S."/>
            <person name="Shea T."/>
            <person name="Sisk P."/>
            <person name="Sykes S."/>
            <person name="Wortman J."/>
            <person name="Nusbaum C."/>
            <person name="Birren B."/>
        </authorList>
    </citation>
    <scope>NUCLEOTIDE SEQUENCE [LARGE SCALE GENOMIC DNA]</scope>
    <source>
        <strain evidence="2 3">CBS 110553</strain>
    </source>
</reference>
<accession>W9WJS9</accession>
<keyword evidence="3" id="KW-1185">Reference proteome</keyword>
<feature type="region of interest" description="Disordered" evidence="1">
    <location>
        <begin position="1"/>
        <end position="29"/>
    </location>
</feature>
<feature type="region of interest" description="Disordered" evidence="1">
    <location>
        <begin position="310"/>
        <end position="386"/>
    </location>
</feature>